<evidence type="ECO:0000256" key="1">
    <source>
        <dbReference type="ARBA" id="ARBA00004141"/>
    </source>
</evidence>
<accession>A0A813IX34</accession>
<evidence type="ECO:0000256" key="9">
    <source>
        <dbReference type="RuleBase" id="RU366042"/>
    </source>
</evidence>
<comment type="caution">
    <text evidence="11">The sequence shown here is derived from an EMBL/GenBank/DDBJ whole genome shotgun (WGS) entry which is preliminary data.</text>
</comment>
<keyword evidence="4 9" id="KW-0460">Magnesium</keyword>
<feature type="non-terminal residue" evidence="11">
    <location>
        <position position="465"/>
    </location>
</feature>
<evidence type="ECO:0000256" key="2">
    <source>
        <dbReference type="ARBA" id="ARBA00022448"/>
    </source>
</evidence>
<evidence type="ECO:0000256" key="8">
    <source>
        <dbReference type="ARBA" id="ARBA00023136"/>
    </source>
</evidence>
<evidence type="ECO:0000256" key="3">
    <source>
        <dbReference type="ARBA" id="ARBA00022692"/>
    </source>
</evidence>
<feature type="compositionally biased region" description="Low complexity" evidence="10">
    <location>
        <begin position="39"/>
        <end position="62"/>
    </location>
</feature>
<keyword evidence="5" id="KW-0809">Transit peptide</keyword>
<dbReference type="Gene3D" id="2.40.128.330">
    <property type="match status" value="1"/>
</dbReference>
<dbReference type="InterPro" id="IPR039204">
    <property type="entry name" value="MRS2-like"/>
</dbReference>
<evidence type="ECO:0000313" key="11">
    <source>
        <dbReference type="EMBL" id="CAE8664564.1"/>
    </source>
</evidence>
<dbReference type="AlphaFoldDB" id="A0A813IX34"/>
<dbReference type="Pfam" id="PF22099">
    <property type="entry name" value="MRS2-like"/>
    <property type="match status" value="1"/>
</dbReference>
<comment type="similarity">
    <text evidence="9">Belongs to the CorA metal ion transporter (MIT) (TC 1.A.35) family.</text>
</comment>
<keyword evidence="9" id="KW-0496">Mitochondrion</keyword>
<dbReference type="Gene3D" id="1.20.58.340">
    <property type="entry name" value="Magnesium transport protein CorA, transmembrane region"/>
    <property type="match status" value="1"/>
</dbReference>
<gene>
    <name evidence="11" type="ORF">PGLA2088_LOCUS15640</name>
</gene>
<comment type="subcellular location">
    <subcellularLocation>
        <location evidence="1">Membrane</location>
        <topology evidence="1">Multi-pass membrane protein</topology>
    </subcellularLocation>
    <subcellularLocation>
        <location evidence="9">Mitochondrion inner membrane</location>
        <topology evidence="9">Multi-pass membrane protein</topology>
    </subcellularLocation>
</comment>
<keyword evidence="2 9" id="KW-0813">Transport</keyword>
<evidence type="ECO:0000256" key="4">
    <source>
        <dbReference type="ARBA" id="ARBA00022842"/>
    </source>
</evidence>
<evidence type="ECO:0000256" key="5">
    <source>
        <dbReference type="ARBA" id="ARBA00022946"/>
    </source>
</evidence>
<dbReference type="CDD" id="cd12823">
    <property type="entry name" value="Mrs2_Mfm1p-like"/>
    <property type="match status" value="1"/>
</dbReference>
<name>A0A813IX34_POLGL</name>
<dbReference type="GO" id="GO:0005743">
    <property type="term" value="C:mitochondrial inner membrane"/>
    <property type="evidence" value="ECO:0007669"/>
    <property type="project" value="UniProtKB-SubCell"/>
</dbReference>
<organism evidence="11 12">
    <name type="scientific">Polarella glacialis</name>
    <name type="common">Dinoflagellate</name>
    <dbReference type="NCBI Taxonomy" id="89957"/>
    <lineage>
        <taxon>Eukaryota</taxon>
        <taxon>Sar</taxon>
        <taxon>Alveolata</taxon>
        <taxon>Dinophyceae</taxon>
        <taxon>Suessiales</taxon>
        <taxon>Suessiaceae</taxon>
        <taxon>Polarella</taxon>
    </lineage>
</organism>
<sequence length="465" mass="50072">MACRLLLLSSAASELQLLPRRHLGLRARVSRSFCGAAAPATPATNNNTATNNNNSNNNSNSNHNFQRQRRSFCDAAAPASAVSSPSSSHPRSFSYHVLALGSDGLVREKNITVADLLREGSGMNARDLISLAPNLGTGLRRSPPLVLPRGKCIVLSVGRIKAILQADSLLLFGPHGQGLRKWVEVVKQGLSATKQAEADGSASYEALPFELMVLEEALRDICESFRRRAGLYRPLAESLLNGLSVASAEQGLQRVVVLKDALGDFELAVKDMVALLKELLDSDEDMVGLVVSHGRTPSQHEDVELLLENYHRQLTLTLQDVVSMLRLVQSKQELLAISLSVYRNRLVRMNVQLGVAGVSIGICTMVAGFLGMNVQLPAMLLALPGATAFWGSAIGSLALGVGFYRVCFTALDGSSWSGKARREAQEVAALRSILSDAGRIDDALRNVASEKLPMCREVLKNALAE</sequence>
<keyword evidence="9" id="KW-0999">Mitochondrion inner membrane</keyword>
<reference evidence="11" key="1">
    <citation type="submission" date="2021-02" db="EMBL/GenBank/DDBJ databases">
        <authorList>
            <person name="Dougan E. K."/>
            <person name="Rhodes N."/>
            <person name="Thang M."/>
            <person name="Chan C."/>
        </authorList>
    </citation>
    <scope>NUCLEOTIDE SEQUENCE</scope>
</reference>
<evidence type="ECO:0000256" key="10">
    <source>
        <dbReference type="SAM" id="MobiDB-lite"/>
    </source>
</evidence>
<evidence type="ECO:0000313" key="12">
    <source>
        <dbReference type="Proteomes" id="UP000626109"/>
    </source>
</evidence>
<evidence type="ECO:0000256" key="7">
    <source>
        <dbReference type="ARBA" id="ARBA00023065"/>
    </source>
</evidence>
<feature type="transmembrane region" description="Helical" evidence="9">
    <location>
        <begin position="353"/>
        <end position="376"/>
    </location>
</feature>
<keyword evidence="8 9" id="KW-0472">Membrane</keyword>
<dbReference type="GO" id="GO:0015095">
    <property type="term" value="F:magnesium ion transmembrane transporter activity"/>
    <property type="evidence" value="ECO:0007669"/>
    <property type="project" value="TreeGrafter"/>
</dbReference>
<protein>
    <recommendedName>
        <fullName evidence="9">Magnesium transporter</fullName>
    </recommendedName>
</protein>
<evidence type="ECO:0000256" key="6">
    <source>
        <dbReference type="ARBA" id="ARBA00022989"/>
    </source>
</evidence>
<feature type="region of interest" description="Disordered" evidence="10">
    <location>
        <begin position="39"/>
        <end position="65"/>
    </location>
</feature>
<dbReference type="EMBL" id="CAJNNW010019465">
    <property type="protein sequence ID" value="CAE8664564.1"/>
    <property type="molecule type" value="Genomic_DNA"/>
</dbReference>
<keyword evidence="3 9" id="KW-0812">Transmembrane</keyword>
<keyword evidence="7 9" id="KW-0406">Ion transport</keyword>
<dbReference type="PANTHER" id="PTHR13890:SF0">
    <property type="entry name" value="MAGNESIUM TRANSPORTER MRS2 HOMOLOG, MITOCHONDRIAL"/>
    <property type="match status" value="1"/>
</dbReference>
<proteinExistence type="inferred from homology"/>
<feature type="transmembrane region" description="Helical" evidence="9">
    <location>
        <begin position="388"/>
        <end position="411"/>
    </location>
</feature>
<dbReference type="PANTHER" id="PTHR13890">
    <property type="entry name" value="RNA SPLICING PROTEIN MRS2, MITOCHONDRIAL"/>
    <property type="match status" value="1"/>
</dbReference>
<keyword evidence="6 9" id="KW-1133">Transmembrane helix</keyword>
<dbReference type="Proteomes" id="UP000626109">
    <property type="component" value="Unassembled WGS sequence"/>
</dbReference>